<dbReference type="EMBL" id="JAEKJW010000004">
    <property type="protein sequence ID" value="MBN8198680.1"/>
    <property type="molecule type" value="Genomic_DNA"/>
</dbReference>
<dbReference type="RefSeq" id="WP_206928420.1">
    <property type="nucleotide sequence ID" value="NZ_JAEKJW010000004.1"/>
</dbReference>
<dbReference type="Pfam" id="PF03480">
    <property type="entry name" value="DctP"/>
    <property type="match status" value="1"/>
</dbReference>
<name>A0A8I1MAX7_9PROT</name>
<feature type="chain" id="PRO_5034463073" evidence="4">
    <location>
        <begin position="24"/>
        <end position="333"/>
    </location>
</feature>
<dbReference type="InterPro" id="IPR018389">
    <property type="entry name" value="DctP_fam"/>
</dbReference>
<dbReference type="Gene3D" id="3.40.190.170">
    <property type="entry name" value="Bacterial extracellular solute-binding protein, family 7"/>
    <property type="match status" value="1"/>
</dbReference>
<sequence length="333" mass="36331">MKSVLRALVIACCMTLTVTGARSAEILISTENTADHFQTIFLQKFAASLNAGISEHRFRVIHSAQAFKDRDVAEALSTGRIAMAAPGIWHLGRFSADLNALLLPSFMGLGSADVRKIVDGDFGTRLNQSLEKNLNVRVLGRWLDLGPAHIFTRNIAVNHFGDLRGLRIRYAGGEGNALRLKAMGAIPVLIPWPNVPDALDRKEIDGLLTTTSTVVSAALWKHGIAHAFLSYSYYPFYVPLISHDVWARLKPATRDIITRSWEDMIDGGRKLAVTHQQASLITAAQNNIDIADPGMAERQKQRLVLLAHQGELAATAGISQSAVRTLTQIAGQP</sequence>
<keyword evidence="2" id="KW-0813">Transport</keyword>
<accession>A0A8I1MAX7</accession>
<feature type="signal peptide" evidence="4">
    <location>
        <begin position="1"/>
        <end position="23"/>
    </location>
</feature>
<evidence type="ECO:0000256" key="3">
    <source>
        <dbReference type="ARBA" id="ARBA00022729"/>
    </source>
</evidence>
<keyword evidence="3 4" id="KW-0732">Signal</keyword>
<dbReference type="PANTHER" id="PTHR33376:SF7">
    <property type="entry name" value="C4-DICARBOXYLATE-BINDING PROTEIN DCTB"/>
    <property type="match status" value="1"/>
</dbReference>
<evidence type="ECO:0000256" key="2">
    <source>
        <dbReference type="ARBA" id="ARBA00022448"/>
    </source>
</evidence>
<dbReference type="GO" id="GO:0055085">
    <property type="term" value="P:transmembrane transport"/>
    <property type="evidence" value="ECO:0007669"/>
    <property type="project" value="InterPro"/>
</dbReference>
<dbReference type="PANTHER" id="PTHR33376">
    <property type="match status" value="1"/>
</dbReference>
<evidence type="ECO:0000256" key="4">
    <source>
        <dbReference type="SAM" id="SignalP"/>
    </source>
</evidence>
<dbReference type="InterPro" id="IPR038404">
    <property type="entry name" value="TRAP_DctP_sf"/>
</dbReference>
<evidence type="ECO:0000313" key="5">
    <source>
        <dbReference type="EMBL" id="MBN8198680.1"/>
    </source>
</evidence>
<reference evidence="5" key="1">
    <citation type="submission" date="2020-12" db="EMBL/GenBank/DDBJ databases">
        <title>Oil enriched cultivation method for isolating marine PHA-producing bacteria.</title>
        <authorList>
            <person name="Zheng W."/>
            <person name="Yu S."/>
            <person name="Huang Y."/>
        </authorList>
    </citation>
    <scope>NUCLEOTIDE SEQUENCE</scope>
    <source>
        <strain evidence="5">SY-2-3</strain>
    </source>
</reference>
<dbReference type="AlphaFoldDB" id="A0A8I1MAX7"/>
<organism evidence="5 6">
    <name type="scientific">Thalassospira povalilytica</name>
    <dbReference type="NCBI Taxonomy" id="732237"/>
    <lineage>
        <taxon>Bacteria</taxon>
        <taxon>Pseudomonadati</taxon>
        <taxon>Pseudomonadota</taxon>
        <taxon>Alphaproteobacteria</taxon>
        <taxon>Rhodospirillales</taxon>
        <taxon>Thalassospiraceae</taxon>
        <taxon>Thalassospira</taxon>
    </lineage>
</organism>
<comment type="similarity">
    <text evidence="1">Belongs to the bacterial solute-binding protein 7 family.</text>
</comment>
<protein>
    <submittedName>
        <fullName evidence="5">TRAP transporter substrate-binding protein DctP</fullName>
    </submittedName>
</protein>
<dbReference type="NCBIfam" id="NF037995">
    <property type="entry name" value="TRAP_S1"/>
    <property type="match status" value="1"/>
</dbReference>
<gene>
    <name evidence="5" type="primary">dctP</name>
    <name evidence="5" type="ORF">JF547_19600</name>
</gene>
<evidence type="ECO:0000256" key="1">
    <source>
        <dbReference type="ARBA" id="ARBA00009023"/>
    </source>
</evidence>
<comment type="caution">
    <text evidence="5">The sequence shown here is derived from an EMBL/GenBank/DDBJ whole genome shotgun (WGS) entry which is preliminary data.</text>
</comment>
<dbReference type="Proteomes" id="UP000664405">
    <property type="component" value="Unassembled WGS sequence"/>
</dbReference>
<evidence type="ECO:0000313" key="6">
    <source>
        <dbReference type="Proteomes" id="UP000664405"/>
    </source>
</evidence>
<proteinExistence type="inferred from homology"/>